<proteinExistence type="predicted"/>
<dbReference type="EMBL" id="JAPFFF010000006">
    <property type="protein sequence ID" value="KAK8888029.1"/>
    <property type="molecule type" value="Genomic_DNA"/>
</dbReference>
<reference evidence="1 2" key="1">
    <citation type="submission" date="2024-04" db="EMBL/GenBank/DDBJ databases">
        <title>Tritrichomonas musculus Genome.</title>
        <authorList>
            <person name="Alves-Ferreira E."/>
            <person name="Grigg M."/>
            <person name="Lorenzi H."/>
            <person name="Galac M."/>
        </authorList>
    </citation>
    <scope>NUCLEOTIDE SEQUENCE [LARGE SCALE GENOMIC DNA]</scope>
    <source>
        <strain evidence="1 2">EAF2021</strain>
    </source>
</reference>
<accession>A0ABR2KA84</accession>
<organism evidence="1 2">
    <name type="scientific">Tritrichomonas musculus</name>
    <dbReference type="NCBI Taxonomy" id="1915356"/>
    <lineage>
        <taxon>Eukaryota</taxon>
        <taxon>Metamonada</taxon>
        <taxon>Parabasalia</taxon>
        <taxon>Tritrichomonadida</taxon>
        <taxon>Tritrichomonadidae</taxon>
        <taxon>Tritrichomonas</taxon>
    </lineage>
</organism>
<name>A0ABR2KA84_9EUKA</name>
<evidence type="ECO:0000313" key="2">
    <source>
        <dbReference type="Proteomes" id="UP001470230"/>
    </source>
</evidence>
<evidence type="ECO:0000313" key="1">
    <source>
        <dbReference type="EMBL" id="KAK8888029.1"/>
    </source>
</evidence>
<gene>
    <name evidence="1" type="ORF">M9Y10_039089</name>
</gene>
<keyword evidence="2" id="KW-1185">Reference proteome</keyword>
<protein>
    <submittedName>
        <fullName evidence="1">Uncharacterized protein</fullName>
    </submittedName>
</protein>
<sequence length="123" mass="14198">MSDKLTEEDQMSVNGLWEKYENALSHIYELDRKNQDLGAKAHNDSMRVNFFNLEENTKHSDHDNSIRKLQESNEFFADLSKLLDKIEESASAAHIKEINAFFHDVLGIKPRGQKQMATHFSTS</sequence>
<comment type="caution">
    <text evidence="1">The sequence shown here is derived from an EMBL/GenBank/DDBJ whole genome shotgun (WGS) entry which is preliminary data.</text>
</comment>
<dbReference type="Proteomes" id="UP001470230">
    <property type="component" value="Unassembled WGS sequence"/>
</dbReference>